<dbReference type="InterPro" id="IPR013320">
    <property type="entry name" value="ConA-like_dom_sf"/>
</dbReference>
<evidence type="ECO:0000313" key="8">
    <source>
        <dbReference type="Proteomes" id="UP000067625"/>
    </source>
</evidence>
<dbReference type="PATRIC" id="fig|1441095.3.peg.394"/>
<sequence length="485" mass="55551">MTEPFRPQYHLTPVSEWMNDVQRPIYLNGEHHLYYLYNKDFSSDGNGTEWAHAVSTDLVHWERKPVAIEKYKDSAGDAWSGSCVRDTDNTAGFGHDAIIAILTMPHPTYQCNHLWYSTDDGNTFTHYGTDPIMPNPTGDSDFRDPKIIWHEPTKKWVILMAESDKIGFYTSSNLKEWVYVSSFIRDDIGLIECPDLFELNVDDDPNNRKWVLMVGGNGFNYGHTTGSCYFIGSFDGTTFHAETNVEWLENGADSYSGVTWDTPNTEGNFRYYISWMGNWEYATKVPWENFIGNASIVRELRLRSTSEGMKLFQIPVSSLRETFEEIAFFDDQTIHTGEENILKNIHETSYSIESTFFLDDSTNAKFGIALRDGIGEHTDIVYDKELNELVVDRSQSGEEQLNESIANMNVYTKTYKAAVKPIYGKIKLDILVDRSTVEVFVNHGEHVFSLTIYPKLSSDGLRLWTDDCLHIEYLKVKAVKESKIS</sequence>
<dbReference type="PANTHER" id="PTHR42800:SF1">
    <property type="entry name" value="EXOINULINASE INUD (AFU_ORTHOLOGUE AFUA_5G00480)"/>
    <property type="match status" value="1"/>
</dbReference>
<dbReference type="STRING" id="1441095.AM592_01850"/>
<dbReference type="SUPFAM" id="SSF75005">
    <property type="entry name" value="Arabinanase/levansucrase/invertase"/>
    <property type="match status" value="1"/>
</dbReference>
<dbReference type="Pfam" id="PF00251">
    <property type="entry name" value="Glyco_hydro_32N"/>
    <property type="match status" value="1"/>
</dbReference>
<evidence type="ECO:0000256" key="4">
    <source>
        <dbReference type="RuleBase" id="RU362110"/>
    </source>
</evidence>
<organism evidence="7 8">
    <name type="scientific">Bacillus gobiensis</name>
    <dbReference type="NCBI Taxonomy" id="1441095"/>
    <lineage>
        <taxon>Bacteria</taxon>
        <taxon>Bacillati</taxon>
        <taxon>Bacillota</taxon>
        <taxon>Bacilli</taxon>
        <taxon>Bacillales</taxon>
        <taxon>Bacillaceae</taxon>
        <taxon>Bacillus</taxon>
    </lineage>
</organism>
<name>A0A0M4G6H3_9BACI</name>
<dbReference type="EMBL" id="CP012600">
    <property type="protein sequence ID" value="ALC80465.1"/>
    <property type="molecule type" value="Genomic_DNA"/>
</dbReference>
<dbReference type="AlphaFoldDB" id="A0A0M4G6H3"/>
<dbReference type="Gene3D" id="2.60.120.560">
    <property type="entry name" value="Exo-inulinase, domain 1"/>
    <property type="match status" value="1"/>
</dbReference>
<dbReference type="GO" id="GO:0005737">
    <property type="term" value="C:cytoplasm"/>
    <property type="evidence" value="ECO:0007669"/>
    <property type="project" value="TreeGrafter"/>
</dbReference>
<gene>
    <name evidence="7" type="ORF">AM592_01850</name>
</gene>
<reference evidence="8" key="1">
    <citation type="submission" date="2015-08" db="EMBL/GenBank/DDBJ databases">
        <title>Genome sequencing project for genomic taxonomy and phylogenomics of Bacillus-like bacteria.</title>
        <authorList>
            <person name="Liu B."/>
            <person name="Wang J."/>
            <person name="Zhu Y."/>
            <person name="Liu G."/>
            <person name="Chen Q."/>
            <person name="Chen Z."/>
            <person name="Lan J."/>
            <person name="Che J."/>
            <person name="Ge C."/>
            <person name="Shi H."/>
            <person name="Pan Z."/>
            <person name="Liu X."/>
        </authorList>
    </citation>
    <scope>NUCLEOTIDE SEQUENCE [LARGE SCALE GENOMIC DNA]</scope>
    <source>
        <strain evidence="8">FJAT-4402</strain>
    </source>
</reference>
<proteinExistence type="inferred from homology"/>
<evidence type="ECO:0000256" key="1">
    <source>
        <dbReference type="ARBA" id="ARBA00009902"/>
    </source>
</evidence>
<keyword evidence="3 4" id="KW-0326">Glycosidase</keyword>
<evidence type="ECO:0000313" key="7">
    <source>
        <dbReference type="EMBL" id="ALC80465.1"/>
    </source>
</evidence>
<dbReference type="GO" id="GO:0004575">
    <property type="term" value="F:sucrose alpha-glucosidase activity"/>
    <property type="evidence" value="ECO:0007669"/>
    <property type="project" value="TreeGrafter"/>
</dbReference>
<evidence type="ECO:0000256" key="2">
    <source>
        <dbReference type="ARBA" id="ARBA00022801"/>
    </source>
</evidence>
<comment type="similarity">
    <text evidence="1 4">Belongs to the glycosyl hydrolase 32 family.</text>
</comment>
<protein>
    <submittedName>
        <fullName evidence="7">Levanase</fullName>
    </submittedName>
</protein>
<dbReference type="SMART" id="SM00640">
    <property type="entry name" value="Glyco_32"/>
    <property type="match status" value="1"/>
</dbReference>
<keyword evidence="8" id="KW-1185">Reference proteome</keyword>
<dbReference type="SUPFAM" id="SSF49899">
    <property type="entry name" value="Concanavalin A-like lectins/glucanases"/>
    <property type="match status" value="1"/>
</dbReference>
<dbReference type="Gene3D" id="2.115.10.20">
    <property type="entry name" value="Glycosyl hydrolase domain, family 43"/>
    <property type="match status" value="1"/>
</dbReference>
<dbReference type="InterPro" id="IPR013148">
    <property type="entry name" value="Glyco_hydro_32_N"/>
</dbReference>
<dbReference type="InterPro" id="IPR001362">
    <property type="entry name" value="Glyco_hydro_32"/>
</dbReference>
<keyword evidence="2 4" id="KW-0378">Hydrolase</keyword>
<dbReference type="CDD" id="cd18622">
    <property type="entry name" value="GH32_Inu-like"/>
    <property type="match status" value="1"/>
</dbReference>
<dbReference type="InterPro" id="IPR013189">
    <property type="entry name" value="Glyco_hydro_32_C"/>
</dbReference>
<dbReference type="GO" id="GO:0005987">
    <property type="term" value="P:sucrose catabolic process"/>
    <property type="evidence" value="ECO:0007669"/>
    <property type="project" value="TreeGrafter"/>
</dbReference>
<dbReference type="RefSeq" id="WP_053602198.1">
    <property type="nucleotide sequence ID" value="NZ_CP012600.1"/>
</dbReference>
<evidence type="ECO:0000259" key="5">
    <source>
        <dbReference type="Pfam" id="PF00251"/>
    </source>
</evidence>
<dbReference type="Pfam" id="PF08244">
    <property type="entry name" value="Glyco_hydro_32C"/>
    <property type="match status" value="1"/>
</dbReference>
<evidence type="ECO:0000256" key="3">
    <source>
        <dbReference type="ARBA" id="ARBA00023295"/>
    </source>
</evidence>
<evidence type="ECO:0000259" key="6">
    <source>
        <dbReference type="Pfam" id="PF08244"/>
    </source>
</evidence>
<feature type="domain" description="Glycosyl hydrolase family 32 C-terminal" evidence="6">
    <location>
        <begin position="318"/>
        <end position="467"/>
    </location>
</feature>
<accession>A0A0M4G6H3</accession>
<feature type="domain" description="Glycosyl hydrolase family 32 N-terminal" evidence="5">
    <location>
        <begin position="10"/>
        <end position="315"/>
    </location>
</feature>
<dbReference type="InterPro" id="IPR023296">
    <property type="entry name" value="Glyco_hydro_beta-prop_sf"/>
</dbReference>
<dbReference type="PANTHER" id="PTHR42800">
    <property type="entry name" value="EXOINULINASE INUD (AFU_ORTHOLOGUE AFUA_5G00480)"/>
    <property type="match status" value="1"/>
</dbReference>
<dbReference type="Proteomes" id="UP000067625">
    <property type="component" value="Chromosome"/>
</dbReference>
<reference evidence="7 8" key="2">
    <citation type="journal article" date="2016" name="Int. J. Syst. Evol. Microbiol.">
        <title>Bacillus gobiensis sp. nov., isolated from a soil sample.</title>
        <authorList>
            <person name="Liu B."/>
            <person name="Liu G.H."/>
            <person name="Cetin S."/>
            <person name="Schumann P."/>
            <person name="Pan Z.Z."/>
            <person name="Chen Q.Q."/>
        </authorList>
    </citation>
    <scope>NUCLEOTIDE SEQUENCE [LARGE SCALE GENOMIC DNA]</scope>
    <source>
        <strain evidence="7 8">FJAT-4402</strain>
    </source>
</reference>